<dbReference type="InterPro" id="IPR011989">
    <property type="entry name" value="ARM-like"/>
</dbReference>
<gene>
    <name evidence="9" type="ORF">SARC_00812</name>
</gene>
<feature type="region of interest" description="Disordered" evidence="7">
    <location>
        <begin position="1"/>
        <end position="67"/>
    </location>
</feature>
<feature type="repeat" description="ARM" evidence="6">
    <location>
        <begin position="326"/>
        <end position="355"/>
    </location>
</feature>
<evidence type="ECO:0000256" key="5">
    <source>
        <dbReference type="PIRNR" id="PIRNR005673"/>
    </source>
</evidence>
<evidence type="ECO:0000256" key="1">
    <source>
        <dbReference type="ARBA" id="ARBA00010394"/>
    </source>
</evidence>
<dbReference type="AlphaFoldDB" id="A0A0L0GFN0"/>
<evidence type="ECO:0000256" key="2">
    <source>
        <dbReference type="ARBA" id="ARBA00022448"/>
    </source>
</evidence>
<dbReference type="Gene3D" id="1.25.10.10">
    <property type="entry name" value="Leucine-rich Repeat Variant"/>
    <property type="match status" value="1"/>
</dbReference>
<feature type="domain" description="IBB" evidence="8">
    <location>
        <begin position="1"/>
        <end position="54"/>
    </location>
</feature>
<feature type="repeat" description="ARM" evidence="6">
    <location>
        <begin position="199"/>
        <end position="227"/>
    </location>
</feature>
<dbReference type="Pfam" id="PF16186">
    <property type="entry name" value="Arm_3"/>
    <property type="match status" value="1"/>
</dbReference>
<dbReference type="GO" id="GO:0006606">
    <property type="term" value="P:protein import into nucleus"/>
    <property type="evidence" value="ECO:0007669"/>
    <property type="project" value="InterPro"/>
</dbReference>
<dbReference type="InterPro" id="IPR032413">
    <property type="entry name" value="Arm_3"/>
</dbReference>
<feature type="repeat" description="ARM" evidence="6">
    <location>
        <begin position="157"/>
        <end position="200"/>
    </location>
</feature>
<sequence>MSSNDARTKEFKNRGLDQDALRRRRNEQNVGLRKQKRDENIQKRRQLTSSSHNGVAESAEEVVTNSGLSIEQLPEMTAMLMGEDRTRWLTATKMFRKLLSKEKTPPIQEVIEMNVVPRLVQFLSYEADPMIQFESAWALTNIASGNAEQTAIVIDAGAVPHFIELLKSDSSDVCEQAVWALGNIAGDSSACRDLVLKQGGMMPLLDVLHKSDTASMTRNATWALSNLCRGKSPSPDFSLVRVSLPVLARLIQLGDEEVLQDACWALSYLSDGNDHKIEAVLQADVAGRLVELLGHHESHVVSPALRTLGNIVTGRDHETQCVLNAGALPQLKRLLLTSDKEAVRKETCWTLSNITAGTKDQIQAVIEADIFPALANILTVGDHRTKKEAAWAVSNAACGGSDDQLRYLVEAGCIQPLCQMLSVKGVENKVMTVILDAIEKILKAGQDHADLTGQEVNEMAVYIESFGGVDIIDNLQKHFNQLVYEKSYAIIETYFKDDEDVSIMPDEEDGSYTFDSQGAGAPQEGFNF</sequence>
<dbReference type="SUPFAM" id="SSF48371">
    <property type="entry name" value="ARM repeat"/>
    <property type="match status" value="1"/>
</dbReference>
<dbReference type="Proteomes" id="UP000054560">
    <property type="component" value="Unassembled WGS sequence"/>
</dbReference>
<dbReference type="SMART" id="SM00185">
    <property type="entry name" value="ARM"/>
    <property type="match status" value="8"/>
</dbReference>
<dbReference type="OrthoDB" id="29145at2759"/>
<proteinExistence type="inferred from homology"/>
<dbReference type="InterPro" id="IPR002652">
    <property type="entry name" value="Importin-a_IBB"/>
</dbReference>
<evidence type="ECO:0000256" key="6">
    <source>
        <dbReference type="PROSITE-ProRule" id="PRU00259"/>
    </source>
</evidence>
<evidence type="ECO:0000313" key="9">
    <source>
        <dbReference type="EMBL" id="KNC87068.1"/>
    </source>
</evidence>
<dbReference type="InterPro" id="IPR024931">
    <property type="entry name" value="Importin_alpha"/>
</dbReference>
<name>A0A0L0GFN0_9EUKA</name>
<dbReference type="GO" id="GO:0061608">
    <property type="term" value="F:nuclear import signal receptor activity"/>
    <property type="evidence" value="ECO:0007669"/>
    <property type="project" value="InterPro"/>
</dbReference>
<dbReference type="Gene3D" id="1.20.5.690">
    <property type="entry name" value="Importin-alpha, importin-beta-binding domain"/>
    <property type="match status" value="1"/>
</dbReference>
<dbReference type="InterPro" id="IPR000225">
    <property type="entry name" value="Armadillo"/>
</dbReference>
<dbReference type="InterPro" id="IPR036975">
    <property type="entry name" value="Importin-a_IBB_sf"/>
</dbReference>
<dbReference type="Pfam" id="PF00514">
    <property type="entry name" value="Arm"/>
    <property type="match status" value="7"/>
</dbReference>
<keyword evidence="3" id="KW-0677">Repeat</keyword>
<comment type="similarity">
    <text evidence="1 5">Belongs to the importin alpha family.</text>
</comment>
<organism evidence="9 10">
    <name type="scientific">Sphaeroforma arctica JP610</name>
    <dbReference type="NCBI Taxonomy" id="667725"/>
    <lineage>
        <taxon>Eukaryota</taxon>
        <taxon>Ichthyosporea</taxon>
        <taxon>Ichthyophonida</taxon>
        <taxon>Sphaeroforma</taxon>
    </lineage>
</organism>
<protein>
    <recommendedName>
        <fullName evidence="5">Importin subunit alpha</fullName>
    </recommendedName>
</protein>
<keyword evidence="2 5" id="KW-0813">Transport</keyword>
<dbReference type="PANTHER" id="PTHR23316">
    <property type="entry name" value="IMPORTIN ALPHA"/>
    <property type="match status" value="1"/>
</dbReference>
<dbReference type="FunFam" id="1.25.10.10:FF:000021">
    <property type="entry name" value="Importin subunit alpha"/>
    <property type="match status" value="1"/>
</dbReference>
<dbReference type="STRING" id="667725.A0A0L0GFN0"/>
<dbReference type="RefSeq" id="XP_014160970.1">
    <property type="nucleotide sequence ID" value="XM_014305495.1"/>
</dbReference>
<dbReference type="GO" id="GO:0005634">
    <property type="term" value="C:nucleus"/>
    <property type="evidence" value="ECO:0007669"/>
    <property type="project" value="UniProtKB-ARBA"/>
</dbReference>
<evidence type="ECO:0000256" key="4">
    <source>
        <dbReference type="ARBA" id="ARBA00022927"/>
    </source>
</evidence>
<evidence type="ECO:0000259" key="8">
    <source>
        <dbReference type="PROSITE" id="PS51214"/>
    </source>
</evidence>
<dbReference type="GO" id="GO:0005737">
    <property type="term" value="C:cytoplasm"/>
    <property type="evidence" value="ECO:0007669"/>
    <property type="project" value="InterPro"/>
</dbReference>
<dbReference type="InterPro" id="IPR016024">
    <property type="entry name" value="ARM-type_fold"/>
</dbReference>
<dbReference type="PROSITE" id="PS50176">
    <property type="entry name" value="ARM_REPEAT"/>
    <property type="match status" value="4"/>
</dbReference>
<dbReference type="EMBL" id="KQ241624">
    <property type="protein sequence ID" value="KNC87068.1"/>
    <property type="molecule type" value="Genomic_DNA"/>
</dbReference>
<evidence type="ECO:0000256" key="7">
    <source>
        <dbReference type="SAM" id="MobiDB-lite"/>
    </source>
</evidence>
<evidence type="ECO:0000256" key="3">
    <source>
        <dbReference type="ARBA" id="ARBA00022737"/>
    </source>
</evidence>
<dbReference type="PIRSF" id="PIRSF005673">
    <property type="entry name" value="Importin_alpha"/>
    <property type="match status" value="1"/>
</dbReference>
<reference evidence="9 10" key="1">
    <citation type="submission" date="2011-02" db="EMBL/GenBank/DDBJ databases">
        <title>The Genome Sequence of Sphaeroforma arctica JP610.</title>
        <authorList>
            <consortium name="The Broad Institute Genome Sequencing Platform"/>
            <person name="Russ C."/>
            <person name="Cuomo C."/>
            <person name="Young S.K."/>
            <person name="Zeng Q."/>
            <person name="Gargeya S."/>
            <person name="Alvarado L."/>
            <person name="Berlin A."/>
            <person name="Chapman S.B."/>
            <person name="Chen Z."/>
            <person name="Freedman E."/>
            <person name="Gellesch M."/>
            <person name="Goldberg J."/>
            <person name="Griggs A."/>
            <person name="Gujja S."/>
            <person name="Heilman E."/>
            <person name="Heiman D."/>
            <person name="Howarth C."/>
            <person name="Mehta T."/>
            <person name="Neiman D."/>
            <person name="Pearson M."/>
            <person name="Roberts A."/>
            <person name="Saif S."/>
            <person name="Shea T."/>
            <person name="Shenoy N."/>
            <person name="Sisk P."/>
            <person name="Stolte C."/>
            <person name="Sykes S."/>
            <person name="White J."/>
            <person name="Yandava C."/>
            <person name="Burger G."/>
            <person name="Gray M.W."/>
            <person name="Holland P.W.H."/>
            <person name="King N."/>
            <person name="Lang F.B.F."/>
            <person name="Roger A.J."/>
            <person name="Ruiz-Trillo I."/>
            <person name="Haas B."/>
            <person name="Nusbaum C."/>
            <person name="Birren B."/>
        </authorList>
    </citation>
    <scope>NUCLEOTIDE SEQUENCE [LARGE SCALE GENOMIC DNA]</scope>
    <source>
        <strain evidence="9 10">JP610</strain>
    </source>
</reference>
<dbReference type="Pfam" id="PF01749">
    <property type="entry name" value="IBB"/>
    <property type="match status" value="1"/>
</dbReference>
<dbReference type="PROSITE" id="PS51214">
    <property type="entry name" value="IBB"/>
    <property type="match status" value="1"/>
</dbReference>
<feature type="repeat" description="ARM" evidence="6">
    <location>
        <begin position="114"/>
        <end position="157"/>
    </location>
</feature>
<dbReference type="eggNOG" id="KOG0166">
    <property type="taxonomic scope" value="Eukaryota"/>
</dbReference>
<keyword evidence="10" id="KW-1185">Reference proteome</keyword>
<evidence type="ECO:0000313" key="10">
    <source>
        <dbReference type="Proteomes" id="UP000054560"/>
    </source>
</evidence>
<feature type="compositionally biased region" description="Basic and acidic residues" evidence="7">
    <location>
        <begin position="1"/>
        <end position="21"/>
    </location>
</feature>
<dbReference type="GeneID" id="25901316"/>
<accession>A0A0L0GFN0</accession>
<keyword evidence="4 5" id="KW-0653">Protein transport</keyword>